<dbReference type="PANTHER" id="PTHR12526">
    <property type="entry name" value="GLYCOSYLTRANSFERASE"/>
    <property type="match status" value="1"/>
</dbReference>
<organism evidence="1 2">
    <name type="scientific">Lacunisphaera limnophila</name>
    <dbReference type="NCBI Taxonomy" id="1838286"/>
    <lineage>
        <taxon>Bacteria</taxon>
        <taxon>Pseudomonadati</taxon>
        <taxon>Verrucomicrobiota</taxon>
        <taxon>Opitutia</taxon>
        <taxon>Opitutales</taxon>
        <taxon>Opitutaceae</taxon>
        <taxon>Lacunisphaera</taxon>
    </lineage>
</organism>
<evidence type="ECO:0000313" key="1">
    <source>
        <dbReference type="EMBL" id="AOS45747.1"/>
    </source>
</evidence>
<accession>A0A1D8AXZ1</accession>
<proteinExistence type="predicted"/>
<dbReference type="AlphaFoldDB" id="A0A1D8AXZ1"/>
<dbReference type="STRING" id="1838286.Verru16b_02834"/>
<name>A0A1D8AXZ1_9BACT</name>
<dbReference type="Pfam" id="PF13692">
    <property type="entry name" value="Glyco_trans_1_4"/>
    <property type="match status" value="1"/>
</dbReference>
<evidence type="ECO:0000313" key="2">
    <source>
        <dbReference type="Proteomes" id="UP000095228"/>
    </source>
</evidence>
<dbReference type="EMBL" id="CP016094">
    <property type="protein sequence ID" value="AOS45747.1"/>
    <property type="molecule type" value="Genomic_DNA"/>
</dbReference>
<sequence>MIVVHIATSLAGGAGLGLLRYHRALRAQGVDSRLLVLKPPAGLGSEADSITWQKHPLPFRLAQRLGLAHTPEQRLHRRLVALAGPADAAAYELFTLPHSDYRPEDHPWVQSAAVINLHWVAGILDWPRFLGTCTQPVVLTLHDQQPYLGGFHYALDAAANPALAVLEAEVRTIKQRALQDHRLCVIANSAWNATEAAASGFFPAGTPIETILYPLDTTLYAPRPKAAAKAALDLAANQLVVGFACENLNNRRKGFADLVAALALLPADLRGKITLLSFGRDPATDLRALVNLPWRHLGYLETEEAKVAAYAAMDLFVAPSRAEAFGLTAIEAQATGVPVVATPVGGLLEAVPTAREDYGEGSPSPEHLAAALERLLSDAARREQRATNGRQSVIARHNPAAVGRQLADFHRRACA</sequence>
<dbReference type="EC" id="2.4.1.250" evidence="1"/>
<keyword evidence="1" id="KW-0808">Transferase</keyword>
<dbReference type="KEGG" id="obg:Verru16b_02834"/>
<dbReference type="GO" id="GO:0102710">
    <property type="term" value="F:D-inositol-3-phosphate glycosyltransferase activity"/>
    <property type="evidence" value="ECO:0007669"/>
    <property type="project" value="UniProtKB-EC"/>
</dbReference>
<dbReference type="PANTHER" id="PTHR12526:SF635">
    <property type="entry name" value="GLYCOSYL TRANSFERASE GROUP 1"/>
    <property type="match status" value="1"/>
</dbReference>
<keyword evidence="1" id="KW-0328">Glycosyltransferase</keyword>
<dbReference type="RefSeq" id="WP_069962862.1">
    <property type="nucleotide sequence ID" value="NZ_CP016094.1"/>
</dbReference>
<reference evidence="1 2" key="1">
    <citation type="submission" date="2016-06" db="EMBL/GenBank/DDBJ databases">
        <title>Three novel species with peptidoglycan cell walls form the new genus Lacunisphaera gen. nov. in the family Opitutaceae of the verrucomicrobial subdivision 4.</title>
        <authorList>
            <person name="Rast P."/>
            <person name="Gloeckner I."/>
            <person name="Jogler M."/>
            <person name="Boedeker C."/>
            <person name="Jeske O."/>
            <person name="Wiegand S."/>
            <person name="Reinhardt R."/>
            <person name="Schumann P."/>
            <person name="Rohde M."/>
            <person name="Spring S."/>
            <person name="Gloeckner F.O."/>
            <person name="Jogler C."/>
        </authorList>
    </citation>
    <scope>NUCLEOTIDE SEQUENCE [LARGE SCALE GENOMIC DNA]</scope>
    <source>
        <strain evidence="1 2">IG16b</strain>
    </source>
</reference>
<protein>
    <submittedName>
        <fullName evidence="1">D-inositol 3-phosphate glycosyltransferase</fullName>
        <ecNumber evidence="1">2.4.1.250</ecNumber>
    </submittedName>
</protein>
<gene>
    <name evidence="1" type="primary">mshA_4</name>
    <name evidence="1" type="ORF">Verru16b_02834</name>
</gene>
<dbReference type="OrthoDB" id="9795068at2"/>
<dbReference type="Gene3D" id="3.40.50.2000">
    <property type="entry name" value="Glycogen Phosphorylase B"/>
    <property type="match status" value="2"/>
</dbReference>
<keyword evidence="2" id="KW-1185">Reference proteome</keyword>
<dbReference type="SUPFAM" id="SSF53756">
    <property type="entry name" value="UDP-Glycosyltransferase/glycogen phosphorylase"/>
    <property type="match status" value="1"/>
</dbReference>
<dbReference type="Proteomes" id="UP000095228">
    <property type="component" value="Chromosome"/>
</dbReference>